<dbReference type="OrthoDB" id="1912519at2"/>
<dbReference type="KEGG" id="pswu:SY83_05595"/>
<keyword evidence="2" id="KW-1185">Reference proteome</keyword>
<sequence>MKKILIFISFLIFAGYLRVGDIDLSGQELYGYQPNTPFGKERAYSIVEEENIGTNLSLRYEDGIRFIVSPDNIILSIETRSEMKPFESRDGIRQGDSVDKVINKLGKKYSTLIEQGAKIYTYQDSKNQLIQEFWTVDGKVQIIRLKRKD</sequence>
<gene>
    <name evidence="1" type="ORF">SY83_05595</name>
</gene>
<evidence type="ECO:0000313" key="2">
    <source>
        <dbReference type="Proteomes" id="UP000076927"/>
    </source>
</evidence>
<dbReference type="STRING" id="1178515.SY83_05595"/>
<dbReference type="PATRIC" id="fig|1178515.4.peg.1136"/>
<accession>A0A172TFM6</accession>
<dbReference type="EMBL" id="CP011388">
    <property type="protein sequence ID" value="ANE45865.1"/>
    <property type="molecule type" value="Genomic_DNA"/>
</dbReference>
<name>A0A172TFM6_9BACL</name>
<dbReference type="RefSeq" id="WP_068605052.1">
    <property type="nucleotide sequence ID" value="NZ_CP011388.1"/>
</dbReference>
<organism evidence="1 2">
    <name type="scientific">Paenibacillus swuensis</name>
    <dbReference type="NCBI Taxonomy" id="1178515"/>
    <lineage>
        <taxon>Bacteria</taxon>
        <taxon>Bacillati</taxon>
        <taxon>Bacillota</taxon>
        <taxon>Bacilli</taxon>
        <taxon>Bacillales</taxon>
        <taxon>Paenibacillaceae</taxon>
        <taxon>Paenibacillus</taxon>
    </lineage>
</organism>
<evidence type="ECO:0000313" key="1">
    <source>
        <dbReference type="EMBL" id="ANE45865.1"/>
    </source>
</evidence>
<dbReference type="AlphaFoldDB" id="A0A172TFM6"/>
<reference evidence="1 2" key="1">
    <citation type="submission" date="2015-01" db="EMBL/GenBank/DDBJ databases">
        <title>Paenibacillus swuensis/DY6/whole genome sequencing.</title>
        <authorList>
            <person name="Kim M.K."/>
            <person name="Srinivasan S."/>
            <person name="Lee J.-J."/>
        </authorList>
    </citation>
    <scope>NUCLEOTIDE SEQUENCE [LARGE SCALE GENOMIC DNA]</scope>
    <source>
        <strain evidence="1 2">DY6</strain>
    </source>
</reference>
<dbReference type="Proteomes" id="UP000076927">
    <property type="component" value="Chromosome"/>
</dbReference>
<protein>
    <submittedName>
        <fullName evidence="1">Uncharacterized protein</fullName>
    </submittedName>
</protein>
<proteinExistence type="predicted"/>